<name>A0A9W6ZFF5_9STRA</name>
<accession>A0A9W6ZFF5</accession>
<evidence type="ECO:0000256" key="1">
    <source>
        <dbReference type="SAM" id="MobiDB-lite"/>
    </source>
</evidence>
<organism evidence="2 3">
    <name type="scientific">Triparma laevis f. longispina</name>
    <dbReference type="NCBI Taxonomy" id="1714387"/>
    <lineage>
        <taxon>Eukaryota</taxon>
        <taxon>Sar</taxon>
        <taxon>Stramenopiles</taxon>
        <taxon>Ochrophyta</taxon>
        <taxon>Bolidophyceae</taxon>
        <taxon>Parmales</taxon>
        <taxon>Triparmaceae</taxon>
        <taxon>Triparma</taxon>
    </lineage>
</organism>
<feature type="compositionally biased region" description="Low complexity" evidence="1">
    <location>
        <begin position="25"/>
        <end position="37"/>
    </location>
</feature>
<proteinExistence type="predicted"/>
<feature type="compositionally biased region" description="Gly residues" evidence="1">
    <location>
        <begin position="625"/>
        <end position="634"/>
    </location>
</feature>
<evidence type="ECO:0000313" key="3">
    <source>
        <dbReference type="Proteomes" id="UP001165122"/>
    </source>
</evidence>
<feature type="compositionally biased region" description="Polar residues" evidence="1">
    <location>
        <begin position="407"/>
        <end position="419"/>
    </location>
</feature>
<keyword evidence="3" id="KW-1185">Reference proteome</keyword>
<feature type="compositionally biased region" description="Basic and acidic residues" evidence="1">
    <location>
        <begin position="464"/>
        <end position="473"/>
    </location>
</feature>
<dbReference type="OrthoDB" id="10254927at2759"/>
<gene>
    <name evidence="2" type="ORF">TrLO_g169</name>
</gene>
<feature type="compositionally biased region" description="Gly residues" evidence="1">
    <location>
        <begin position="219"/>
        <end position="234"/>
    </location>
</feature>
<comment type="caution">
    <text evidence="2">The sequence shown here is derived from an EMBL/GenBank/DDBJ whole genome shotgun (WGS) entry which is preliminary data.</text>
</comment>
<feature type="compositionally biased region" description="Basic and acidic residues" evidence="1">
    <location>
        <begin position="355"/>
        <end position="378"/>
    </location>
</feature>
<feature type="compositionally biased region" description="Pro residues" evidence="1">
    <location>
        <begin position="1"/>
        <end position="10"/>
    </location>
</feature>
<feature type="region of interest" description="Disordered" evidence="1">
    <location>
        <begin position="621"/>
        <end position="642"/>
    </location>
</feature>
<feature type="compositionally biased region" description="Polar residues" evidence="1">
    <location>
        <begin position="432"/>
        <end position="463"/>
    </location>
</feature>
<evidence type="ECO:0000313" key="2">
    <source>
        <dbReference type="EMBL" id="GMH53397.1"/>
    </source>
</evidence>
<feature type="region of interest" description="Disordered" evidence="1">
    <location>
        <begin position="350"/>
        <end position="499"/>
    </location>
</feature>
<dbReference type="Proteomes" id="UP001165122">
    <property type="component" value="Unassembled WGS sequence"/>
</dbReference>
<feature type="region of interest" description="Disordered" evidence="1">
    <location>
        <begin position="1"/>
        <end position="64"/>
    </location>
</feature>
<dbReference type="EMBL" id="BRXW01000425">
    <property type="protein sequence ID" value="GMH53397.1"/>
    <property type="molecule type" value="Genomic_DNA"/>
</dbReference>
<feature type="compositionally biased region" description="Pro residues" evidence="1">
    <location>
        <begin position="38"/>
        <end position="47"/>
    </location>
</feature>
<feature type="region of interest" description="Disordered" evidence="1">
    <location>
        <begin position="214"/>
        <end position="281"/>
    </location>
</feature>
<dbReference type="AlphaFoldDB" id="A0A9W6ZFF5"/>
<protein>
    <submittedName>
        <fullName evidence="2">Uncharacterized protein</fullName>
    </submittedName>
</protein>
<sequence>MAEIPPPASHPPQSTSPTLEDLAGSPPLISPSSSSPSQPVPSGPPPADESDDKASPNSRTGLHLRARAKKILAKSTSVIARSEGKATLFEKCTKDDFSLDDVVLHLSKNPKDITGVGEYGQTLLHQLCGYGGSVPTLVVKEIAADYPSALSLKDSHGETPIELAKKNPAMQQSTVEMLTYLSAGDIKVLQSYPDLLNAIEQKKKKNAKFLSMKSSMGSVGRGGGGGGGGEGGAEYGDDYAKDQLSALTSTLPPPPQGHVGPYEDPASGSASNPPKTDRRTSTQSLLLLSLKSSAEKDALVTSLRAEISNLKSLLTLDPTSQQREILRLHEENLRLSTLLAKKSGATVSPIKYRGGSKERLGGRNAAVRDRPTSIDRRLSSSGGGSGSGSYFIRPNKVDNRPPLSKFWMSNTSPKRSTSPIKLLKVSPRITGGTVSSVRKSKTFTHNINTKQIDSSSHLLTNTPSKRDKERTVPDRSPNQNSNLKRHPNSPSSRSPKTREQIRADGNNFMKSSPRMSPTATSKVDDPYLFHKVGPTVKRQTVAGFGKVANGGGSVRKLLPPHPGQLRMFPASPKKGAGNSPSGFSGKGGSRLNGGNPSRTSPKGGGFKSVVGVVSGYKNFLKAHKSGGGGGGGGRWKPSAIRT</sequence>
<feature type="region of interest" description="Disordered" evidence="1">
    <location>
        <begin position="569"/>
        <end position="607"/>
    </location>
</feature>
<reference evidence="3" key="1">
    <citation type="journal article" date="2023" name="Commun. Biol.">
        <title>Genome analysis of Parmales, the sister group of diatoms, reveals the evolutionary specialization of diatoms from phago-mixotrophs to photoautotrophs.</title>
        <authorList>
            <person name="Ban H."/>
            <person name="Sato S."/>
            <person name="Yoshikawa S."/>
            <person name="Yamada K."/>
            <person name="Nakamura Y."/>
            <person name="Ichinomiya M."/>
            <person name="Sato N."/>
            <person name="Blanc-Mathieu R."/>
            <person name="Endo H."/>
            <person name="Kuwata A."/>
            <person name="Ogata H."/>
        </authorList>
    </citation>
    <scope>NUCLEOTIDE SEQUENCE [LARGE SCALE GENOMIC DNA]</scope>
    <source>
        <strain evidence="3">NIES 3700</strain>
    </source>
</reference>
<feature type="compositionally biased region" description="Polar residues" evidence="1">
    <location>
        <begin position="476"/>
        <end position="494"/>
    </location>
</feature>